<evidence type="ECO:0000313" key="8">
    <source>
        <dbReference type="EMBL" id="TCT14616.1"/>
    </source>
</evidence>
<evidence type="ECO:0000313" key="9">
    <source>
        <dbReference type="Proteomes" id="UP000294902"/>
    </source>
</evidence>
<comment type="subcellular location">
    <subcellularLocation>
        <location evidence="1">Cell membrane</location>
        <topology evidence="1">Multi-pass membrane protein</topology>
    </subcellularLocation>
</comment>
<gene>
    <name evidence="8" type="ORF">EDC18_10597</name>
</gene>
<feature type="transmembrane region" description="Helical" evidence="7">
    <location>
        <begin position="164"/>
        <end position="181"/>
    </location>
</feature>
<comment type="caution">
    <text evidence="8">The sequence shown here is derived from an EMBL/GenBank/DDBJ whole genome shotgun (WGS) entry which is preliminary data.</text>
</comment>
<dbReference type="Proteomes" id="UP000294902">
    <property type="component" value="Unassembled WGS sequence"/>
</dbReference>
<evidence type="ECO:0000256" key="7">
    <source>
        <dbReference type="SAM" id="Phobius"/>
    </source>
</evidence>
<proteinExistence type="inferred from homology"/>
<feature type="transmembrane region" description="Helical" evidence="7">
    <location>
        <begin position="134"/>
        <end position="157"/>
    </location>
</feature>
<sequence length="208" mass="22898">MNKLKKGYVATIQLLKKLLESFKGFFNNDVKKLFEIYKSFFIVGLLTIGGGIAMLPIIEKELIEKKKWCTDDEILESYSVAQSLPGVIASNTAVFVGHKLKGILGSIFAVLGVISPSIIIILIVATVFTRLNDYIIVQNAFKGIRAAVLALLVTAIYRMIKNAIVDYYTIIIAGISFVLVMGSFVSPMLIIVAASLVGILIYYRRIKG</sequence>
<feature type="transmembrane region" description="Helical" evidence="7">
    <location>
        <begin position="107"/>
        <end position="128"/>
    </location>
</feature>
<dbReference type="OrthoDB" id="9788907at2"/>
<keyword evidence="9" id="KW-1185">Reference proteome</keyword>
<dbReference type="PANTHER" id="PTHR43663">
    <property type="entry name" value="CHROMATE TRANSPORT PROTEIN-RELATED"/>
    <property type="match status" value="1"/>
</dbReference>
<dbReference type="Pfam" id="PF02417">
    <property type="entry name" value="Chromate_transp"/>
    <property type="match status" value="1"/>
</dbReference>
<dbReference type="InterPro" id="IPR052518">
    <property type="entry name" value="CHR_Transporter"/>
</dbReference>
<dbReference type="AlphaFoldDB" id="A0A4R3MKY2"/>
<accession>A0A4R3MKY2</accession>
<dbReference type="GO" id="GO:0015109">
    <property type="term" value="F:chromate transmembrane transporter activity"/>
    <property type="evidence" value="ECO:0007669"/>
    <property type="project" value="InterPro"/>
</dbReference>
<keyword evidence="5 7" id="KW-1133">Transmembrane helix</keyword>
<evidence type="ECO:0000256" key="5">
    <source>
        <dbReference type="ARBA" id="ARBA00022989"/>
    </source>
</evidence>
<reference evidence="8 9" key="1">
    <citation type="submission" date="2019-03" db="EMBL/GenBank/DDBJ databases">
        <title>Genomic Encyclopedia of Type Strains, Phase IV (KMG-IV): sequencing the most valuable type-strain genomes for metagenomic binning, comparative biology and taxonomic classification.</title>
        <authorList>
            <person name="Goeker M."/>
        </authorList>
    </citation>
    <scope>NUCLEOTIDE SEQUENCE [LARGE SCALE GENOMIC DNA]</scope>
    <source>
        <strain evidence="8 9">DSM 24629</strain>
    </source>
</reference>
<dbReference type="RefSeq" id="WP_132252226.1">
    <property type="nucleotide sequence ID" value="NZ_SMAL01000005.1"/>
</dbReference>
<keyword evidence="6 7" id="KW-0472">Membrane</keyword>
<evidence type="ECO:0000256" key="4">
    <source>
        <dbReference type="ARBA" id="ARBA00022692"/>
    </source>
</evidence>
<dbReference type="PANTHER" id="PTHR43663:SF2">
    <property type="entry name" value="CHROMATE TRANSPORT PROTEIN-RELATED"/>
    <property type="match status" value="1"/>
</dbReference>
<evidence type="ECO:0000256" key="1">
    <source>
        <dbReference type="ARBA" id="ARBA00004651"/>
    </source>
</evidence>
<keyword evidence="4 7" id="KW-0812">Transmembrane</keyword>
<evidence type="ECO:0000256" key="6">
    <source>
        <dbReference type="ARBA" id="ARBA00023136"/>
    </source>
</evidence>
<evidence type="ECO:0000256" key="2">
    <source>
        <dbReference type="ARBA" id="ARBA00005262"/>
    </source>
</evidence>
<dbReference type="InterPro" id="IPR003370">
    <property type="entry name" value="Chromate_transpt"/>
</dbReference>
<comment type="similarity">
    <text evidence="2">Belongs to the chromate ion transporter (CHR) (TC 2.A.51) family.</text>
</comment>
<feature type="transmembrane region" description="Helical" evidence="7">
    <location>
        <begin position="36"/>
        <end position="58"/>
    </location>
</feature>
<organism evidence="8 9">
    <name type="scientific">Natranaerovirga pectinivora</name>
    <dbReference type="NCBI Taxonomy" id="682400"/>
    <lineage>
        <taxon>Bacteria</taxon>
        <taxon>Bacillati</taxon>
        <taxon>Bacillota</taxon>
        <taxon>Clostridia</taxon>
        <taxon>Lachnospirales</taxon>
        <taxon>Natranaerovirgaceae</taxon>
        <taxon>Natranaerovirga</taxon>
    </lineage>
</organism>
<protein>
    <submittedName>
        <fullName evidence="8">Chromate transporter</fullName>
    </submittedName>
</protein>
<name>A0A4R3MKY2_9FIRM</name>
<keyword evidence="3" id="KW-1003">Cell membrane</keyword>
<dbReference type="EMBL" id="SMAL01000005">
    <property type="protein sequence ID" value="TCT14616.1"/>
    <property type="molecule type" value="Genomic_DNA"/>
</dbReference>
<evidence type="ECO:0000256" key="3">
    <source>
        <dbReference type="ARBA" id="ARBA00022475"/>
    </source>
</evidence>
<dbReference type="GO" id="GO:0005886">
    <property type="term" value="C:plasma membrane"/>
    <property type="evidence" value="ECO:0007669"/>
    <property type="project" value="UniProtKB-SubCell"/>
</dbReference>